<evidence type="ECO:0000313" key="1">
    <source>
        <dbReference type="EMBL" id="KAF5840201.1"/>
    </source>
</evidence>
<name>A0ABQ7H023_DUNSA</name>
<keyword evidence="2" id="KW-1185">Reference proteome</keyword>
<accession>A0ABQ7H023</accession>
<protein>
    <submittedName>
        <fullName evidence="1">Uncharacterized protein</fullName>
    </submittedName>
</protein>
<dbReference type="EMBL" id="MU069520">
    <property type="protein sequence ID" value="KAF5840201.1"/>
    <property type="molecule type" value="Genomic_DNA"/>
</dbReference>
<comment type="caution">
    <text evidence="1">The sequence shown here is derived from an EMBL/GenBank/DDBJ whole genome shotgun (WGS) entry which is preliminary data.</text>
</comment>
<organism evidence="1 2">
    <name type="scientific">Dunaliella salina</name>
    <name type="common">Green alga</name>
    <name type="synonym">Protococcus salinus</name>
    <dbReference type="NCBI Taxonomy" id="3046"/>
    <lineage>
        <taxon>Eukaryota</taxon>
        <taxon>Viridiplantae</taxon>
        <taxon>Chlorophyta</taxon>
        <taxon>core chlorophytes</taxon>
        <taxon>Chlorophyceae</taxon>
        <taxon>CS clade</taxon>
        <taxon>Chlamydomonadales</taxon>
        <taxon>Dunaliellaceae</taxon>
        <taxon>Dunaliella</taxon>
    </lineage>
</organism>
<sequence>MLQMELPCMRDQVFIDECMSYVSSRMEQEPPAALAQLAWALSFCRVIPETQWVDRLLGSMTAPAEQQPEVSRLGPDAVLDLVQALKAWGIQTVRPVLTPPRWQALLSACDEGRRQRMFPPTDAARLLGSLCALSAGQGGGLPLLSQQQQPLTDAWITDFAEEALRLQQSTWAAEPRFWADTQQLVNEDSPVDQISELADLTIEPGAIAALLSGLVARGRGMPAGLQDRSTQLLGMIALQQEDMTSLEDLTQVFVAIYRLKLRPPVPWLELMQHVLTARQQLDDGDPALKPAISWLDALRRLK</sequence>
<reference evidence="1" key="1">
    <citation type="submission" date="2017-08" db="EMBL/GenBank/DDBJ databases">
        <authorList>
            <person name="Polle J.E."/>
            <person name="Barry K."/>
            <person name="Cushman J."/>
            <person name="Schmutz J."/>
            <person name="Tran D."/>
            <person name="Hathwaick L.T."/>
            <person name="Yim W.C."/>
            <person name="Jenkins J."/>
            <person name="Mckie-Krisberg Z.M."/>
            <person name="Prochnik S."/>
            <person name="Lindquist E."/>
            <person name="Dockter R.B."/>
            <person name="Adam C."/>
            <person name="Molina H."/>
            <person name="Bunkerborg J."/>
            <person name="Jin E."/>
            <person name="Buchheim M."/>
            <person name="Magnuson J."/>
        </authorList>
    </citation>
    <scope>NUCLEOTIDE SEQUENCE</scope>
    <source>
        <strain evidence="1">CCAP 19/18</strain>
    </source>
</reference>
<dbReference type="Proteomes" id="UP000815325">
    <property type="component" value="Unassembled WGS sequence"/>
</dbReference>
<gene>
    <name evidence="1" type="ORF">DUNSADRAFT_17418</name>
</gene>
<evidence type="ECO:0000313" key="2">
    <source>
        <dbReference type="Proteomes" id="UP000815325"/>
    </source>
</evidence>
<proteinExistence type="predicted"/>